<dbReference type="HOGENOM" id="CLU_731503_0_0_1"/>
<evidence type="ECO:0000256" key="1">
    <source>
        <dbReference type="ARBA" id="ARBA00004479"/>
    </source>
</evidence>
<dbReference type="GO" id="GO:0005886">
    <property type="term" value="C:plasma membrane"/>
    <property type="evidence" value="ECO:0007669"/>
    <property type="project" value="UniProtKB-ARBA"/>
</dbReference>
<evidence type="ECO:0000256" key="6">
    <source>
        <dbReference type="ARBA" id="ARBA00023136"/>
    </source>
</evidence>
<feature type="compositionally biased region" description="Basic and acidic residues" evidence="8">
    <location>
        <begin position="332"/>
        <end position="341"/>
    </location>
</feature>
<dbReference type="Ensembl" id="ENSLACT00000021566.1">
    <property type="protein sequence ID" value="ENSLACP00000021425.1"/>
    <property type="gene ID" value="ENSLACG00000018825.1"/>
</dbReference>
<evidence type="ECO:0000313" key="10">
    <source>
        <dbReference type="Ensembl" id="ENSLACP00000021425.1"/>
    </source>
</evidence>
<feature type="region of interest" description="Disordered" evidence="8">
    <location>
        <begin position="52"/>
        <end position="146"/>
    </location>
</feature>
<dbReference type="AlphaFoldDB" id="H3BHQ4"/>
<name>H3BHQ4_LATCH</name>
<dbReference type="InterPro" id="IPR008083">
    <property type="entry name" value="CD34"/>
</dbReference>
<reference evidence="11" key="1">
    <citation type="submission" date="2011-08" db="EMBL/GenBank/DDBJ databases">
        <title>The draft genome of Latimeria chalumnae.</title>
        <authorList>
            <person name="Di Palma F."/>
            <person name="Alfoldi J."/>
            <person name="Johnson J."/>
            <person name="Berlin A."/>
            <person name="Gnerre S."/>
            <person name="Jaffe D."/>
            <person name="MacCallum I."/>
            <person name="Young S."/>
            <person name="Walker B.J."/>
            <person name="Lander E."/>
            <person name="Lindblad-Toh K."/>
        </authorList>
    </citation>
    <scope>NUCLEOTIDE SEQUENCE [LARGE SCALE GENOMIC DNA]</scope>
    <source>
        <strain evidence="11">Wild caught</strain>
    </source>
</reference>
<evidence type="ECO:0000256" key="7">
    <source>
        <dbReference type="ARBA" id="ARBA00023180"/>
    </source>
</evidence>
<dbReference type="EMBL" id="AFYH01009489">
    <property type="status" value="NOT_ANNOTATED_CDS"/>
    <property type="molecule type" value="Genomic_DNA"/>
</dbReference>
<keyword evidence="4" id="KW-0130">Cell adhesion</keyword>
<gene>
    <name evidence="10" type="primary">CD34</name>
</gene>
<evidence type="ECO:0000313" key="11">
    <source>
        <dbReference type="Proteomes" id="UP000008672"/>
    </source>
</evidence>
<dbReference type="PANTHER" id="PTHR16677:SF1">
    <property type="entry name" value="HEMATOPOIETIC PROGENITOR CELL ANTIGEN CD34"/>
    <property type="match status" value="1"/>
</dbReference>
<organism evidence="10 11">
    <name type="scientific">Latimeria chalumnae</name>
    <name type="common">Coelacanth</name>
    <dbReference type="NCBI Taxonomy" id="7897"/>
    <lineage>
        <taxon>Eukaryota</taxon>
        <taxon>Metazoa</taxon>
        <taxon>Chordata</taxon>
        <taxon>Craniata</taxon>
        <taxon>Vertebrata</taxon>
        <taxon>Euteleostomi</taxon>
        <taxon>Coelacanthiformes</taxon>
        <taxon>Coelacanthidae</taxon>
        <taxon>Latimeria</taxon>
    </lineage>
</organism>
<keyword evidence="3" id="KW-0732">Signal</keyword>
<sequence length="378" mass="40006">MVALWNFNVWKRRQAVYTMLCVLYSIETVLVTGSSPAPTQVSTTDMNIAATSMSPKSSLGTSVTESADAENGGQATGSTISLTKAHQSSTPPTSVPAADSATTLTQSDQNNPASQTSTEQSAQQPSNKSPASTSTPQASPLTSSITRSHFKSVTSVAPSSIPASIVSTSVSQGISAKLQCVQEENEKSKEVLHLNFIESINCSTVKDFTKQLFQEINSTKMEPCSCTIDSPAKEWQVLLNPETKGQMQKLVHKNKELQQKYGLKDTSTADSLKAAGSQSPPKVLIGLLTFGLMLAALGIAAHFLTNRKSWGPTPQRLTEDSAENGSQGDTMRSVEELEQPEKQGQNGGTQENGTGQNPSAGASNGHSTKQPAVADTEL</sequence>
<dbReference type="Pfam" id="PF06365">
    <property type="entry name" value="CD34_antigen"/>
    <property type="match status" value="1"/>
</dbReference>
<keyword evidence="7" id="KW-0325">Glycoprotein</keyword>
<feature type="compositionally biased region" description="Low complexity" evidence="8">
    <location>
        <begin position="112"/>
        <end position="144"/>
    </location>
</feature>
<feature type="compositionally biased region" description="Polar residues" evidence="8">
    <location>
        <begin position="76"/>
        <end position="92"/>
    </location>
</feature>
<keyword evidence="5 9" id="KW-1133">Transmembrane helix</keyword>
<keyword evidence="6 9" id="KW-0472">Membrane</keyword>
<feature type="compositionally biased region" description="Low complexity" evidence="8">
    <location>
        <begin position="348"/>
        <end position="357"/>
    </location>
</feature>
<comment type="subcellular location">
    <subcellularLocation>
        <location evidence="1">Membrane</location>
        <topology evidence="1">Single-pass type I membrane protein</topology>
    </subcellularLocation>
</comment>
<dbReference type="Bgee" id="ENSLACG00000018825">
    <property type="expression patterns" value="Expressed in pectoral fin and 5 other cell types or tissues"/>
</dbReference>
<proteinExistence type="predicted"/>
<dbReference type="InParanoid" id="H3BHQ4"/>
<dbReference type="KEGG" id="lcm:102360783"/>
<evidence type="ECO:0000256" key="5">
    <source>
        <dbReference type="ARBA" id="ARBA00022989"/>
    </source>
</evidence>
<dbReference type="GeneID" id="102360783"/>
<protein>
    <submittedName>
        <fullName evidence="10">CD34 molecule</fullName>
    </submittedName>
</protein>
<feature type="compositionally biased region" description="Polar residues" evidence="8">
    <location>
        <begin position="100"/>
        <end position="111"/>
    </location>
</feature>
<keyword evidence="2 9" id="KW-0812">Transmembrane</keyword>
<feature type="region of interest" description="Disordered" evidence="8">
    <location>
        <begin position="308"/>
        <end position="378"/>
    </location>
</feature>
<dbReference type="eggNOG" id="ENOG502RYP9">
    <property type="taxonomic scope" value="Eukaryota"/>
</dbReference>
<dbReference type="FunCoup" id="H3BHQ4">
    <property type="interactions" value="188"/>
</dbReference>
<dbReference type="OrthoDB" id="8945512at2759"/>
<dbReference type="InterPro" id="IPR013836">
    <property type="entry name" value="CD34/Podocalyxin"/>
</dbReference>
<evidence type="ECO:0000256" key="2">
    <source>
        <dbReference type="ARBA" id="ARBA00022692"/>
    </source>
</evidence>
<evidence type="ECO:0000256" key="9">
    <source>
        <dbReference type="SAM" id="Phobius"/>
    </source>
</evidence>
<dbReference type="Proteomes" id="UP000008672">
    <property type="component" value="Unassembled WGS sequence"/>
</dbReference>
<feature type="compositionally biased region" description="Polar residues" evidence="8">
    <location>
        <begin position="358"/>
        <end position="370"/>
    </location>
</feature>
<dbReference type="PANTHER" id="PTHR16677">
    <property type="entry name" value="HEMATOPOIETIC PROGENITOR CELL ANTIGEN CD34"/>
    <property type="match status" value="1"/>
</dbReference>
<reference evidence="10" key="2">
    <citation type="submission" date="2025-08" db="UniProtKB">
        <authorList>
            <consortium name="Ensembl"/>
        </authorList>
    </citation>
    <scope>IDENTIFICATION</scope>
</reference>
<dbReference type="GO" id="GO:0007155">
    <property type="term" value="P:cell adhesion"/>
    <property type="evidence" value="ECO:0007669"/>
    <property type="project" value="UniProtKB-KW"/>
</dbReference>
<dbReference type="EMBL" id="AFYH01009490">
    <property type="status" value="NOT_ANNOTATED_CDS"/>
    <property type="molecule type" value="Genomic_DNA"/>
</dbReference>
<feature type="transmembrane region" description="Helical" evidence="9">
    <location>
        <begin position="283"/>
        <end position="304"/>
    </location>
</feature>
<keyword evidence="11" id="KW-1185">Reference proteome</keyword>
<evidence type="ECO:0000256" key="8">
    <source>
        <dbReference type="SAM" id="MobiDB-lite"/>
    </source>
</evidence>
<accession>H3BHQ4</accession>
<reference evidence="10" key="3">
    <citation type="submission" date="2025-09" db="UniProtKB">
        <authorList>
            <consortium name="Ensembl"/>
        </authorList>
    </citation>
    <scope>IDENTIFICATION</scope>
</reference>
<evidence type="ECO:0000256" key="4">
    <source>
        <dbReference type="ARBA" id="ARBA00022889"/>
    </source>
</evidence>
<feature type="compositionally biased region" description="Polar residues" evidence="8">
    <location>
        <begin position="52"/>
        <end position="65"/>
    </location>
</feature>
<dbReference type="STRING" id="7897.ENSLACP00000021425"/>
<evidence type="ECO:0000256" key="3">
    <source>
        <dbReference type="ARBA" id="ARBA00022729"/>
    </source>
</evidence>
<dbReference type="GeneTree" id="ENSGT00390000008414"/>